<feature type="domain" description="Telomeric single stranded DNA binding POT1/Cdc13" evidence="2">
    <location>
        <begin position="1253"/>
        <end position="1384"/>
    </location>
</feature>
<dbReference type="GO" id="GO:0003677">
    <property type="term" value="F:DNA binding"/>
    <property type="evidence" value="ECO:0007669"/>
    <property type="project" value="InterPro"/>
</dbReference>
<feature type="compositionally biased region" description="Acidic residues" evidence="1">
    <location>
        <begin position="625"/>
        <end position="682"/>
    </location>
</feature>
<name>A0A2I2FNY8_ASPCN</name>
<feature type="compositionally biased region" description="Basic and acidic residues" evidence="1">
    <location>
        <begin position="723"/>
        <end position="742"/>
    </location>
</feature>
<feature type="compositionally biased region" description="Basic and acidic residues" evidence="1">
    <location>
        <begin position="1078"/>
        <end position="1098"/>
    </location>
</feature>
<feature type="compositionally biased region" description="Basic and acidic residues" evidence="1">
    <location>
        <begin position="1110"/>
        <end position="1125"/>
    </location>
</feature>
<feature type="compositionally biased region" description="Acidic residues" evidence="1">
    <location>
        <begin position="763"/>
        <end position="814"/>
    </location>
</feature>
<feature type="compositionally biased region" description="Basic residues" evidence="1">
    <location>
        <begin position="1439"/>
        <end position="1448"/>
    </location>
</feature>
<feature type="compositionally biased region" description="Basic and acidic residues" evidence="1">
    <location>
        <begin position="317"/>
        <end position="329"/>
    </location>
</feature>
<organism evidence="3 4">
    <name type="scientific">Aspergillus candidus</name>
    <dbReference type="NCBI Taxonomy" id="41067"/>
    <lineage>
        <taxon>Eukaryota</taxon>
        <taxon>Fungi</taxon>
        <taxon>Dikarya</taxon>
        <taxon>Ascomycota</taxon>
        <taxon>Pezizomycotina</taxon>
        <taxon>Eurotiomycetes</taxon>
        <taxon>Eurotiomycetidae</taxon>
        <taxon>Eurotiales</taxon>
        <taxon>Aspergillaceae</taxon>
        <taxon>Aspergillus</taxon>
        <taxon>Aspergillus subgen. Circumdati</taxon>
    </lineage>
</organism>
<evidence type="ECO:0000256" key="1">
    <source>
        <dbReference type="SAM" id="MobiDB-lite"/>
    </source>
</evidence>
<feature type="region of interest" description="Disordered" evidence="1">
    <location>
        <begin position="262"/>
        <end position="331"/>
    </location>
</feature>
<feature type="compositionally biased region" description="Basic and acidic residues" evidence="1">
    <location>
        <begin position="885"/>
        <end position="911"/>
    </location>
</feature>
<dbReference type="InterPro" id="IPR011564">
    <property type="entry name" value="Telomer_end-bd_POT1/Cdc13"/>
</dbReference>
<dbReference type="EMBL" id="KZ559118">
    <property type="protein sequence ID" value="PLB42347.1"/>
    <property type="molecule type" value="Genomic_DNA"/>
</dbReference>
<feature type="compositionally biased region" description="Polar residues" evidence="1">
    <location>
        <begin position="275"/>
        <end position="284"/>
    </location>
</feature>
<feature type="compositionally biased region" description="Basic and acidic residues" evidence="1">
    <location>
        <begin position="925"/>
        <end position="949"/>
    </location>
</feature>
<reference evidence="3 4" key="1">
    <citation type="submission" date="2017-12" db="EMBL/GenBank/DDBJ databases">
        <authorList>
            <consortium name="DOE Joint Genome Institute"/>
            <person name="Haridas S."/>
            <person name="Kjaerbolling I."/>
            <person name="Vesth T.C."/>
            <person name="Frisvad J.C."/>
            <person name="Nybo J.L."/>
            <person name="Theobald S."/>
            <person name="Kuo A."/>
            <person name="Bowyer P."/>
            <person name="Matsuda Y."/>
            <person name="Mondo S."/>
            <person name="Lyhne E.K."/>
            <person name="Kogle M.E."/>
            <person name="Clum A."/>
            <person name="Lipzen A."/>
            <person name="Salamov A."/>
            <person name="Ngan C.Y."/>
            <person name="Daum C."/>
            <person name="Chiniquy J."/>
            <person name="Barry K."/>
            <person name="LaButti K."/>
            <person name="Simmons B.A."/>
            <person name="Magnuson J.K."/>
            <person name="Mortensen U.H."/>
            <person name="Larsen T.O."/>
            <person name="Grigoriev I.V."/>
            <person name="Baker S.E."/>
            <person name="Andersen M.R."/>
            <person name="Nordberg H.P."/>
            <person name="Cantor M.N."/>
            <person name="Hua S.X."/>
        </authorList>
    </citation>
    <scope>NUCLEOTIDE SEQUENCE [LARGE SCALE GENOMIC DNA]</scope>
    <source>
        <strain evidence="3 4">CBS 102.13</strain>
    </source>
</reference>
<feature type="compositionally biased region" description="Basic and acidic residues" evidence="1">
    <location>
        <begin position="610"/>
        <end position="624"/>
    </location>
</feature>
<feature type="compositionally biased region" description="Basic and acidic residues" evidence="1">
    <location>
        <begin position="852"/>
        <end position="871"/>
    </location>
</feature>
<feature type="compositionally biased region" description="Basic and acidic residues" evidence="1">
    <location>
        <begin position="827"/>
        <end position="836"/>
    </location>
</feature>
<dbReference type="GeneID" id="36525785"/>
<feature type="compositionally biased region" description="Low complexity" evidence="1">
    <location>
        <begin position="691"/>
        <end position="702"/>
    </location>
</feature>
<feature type="region of interest" description="Disordered" evidence="1">
    <location>
        <begin position="1400"/>
        <end position="1448"/>
    </location>
</feature>
<dbReference type="InterPro" id="IPR012340">
    <property type="entry name" value="NA-bd_OB-fold"/>
</dbReference>
<feature type="region of interest" description="Disordered" evidence="1">
    <location>
        <begin position="1078"/>
        <end position="1226"/>
    </location>
</feature>
<dbReference type="SMART" id="SM00976">
    <property type="entry name" value="Telo_bind"/>
    <property type="match status" value="1"/>
</dbReference>
<dbReference type="RefSeq" id="XP_024676359.1">
    <property type="nucleotide sequence ID" value="XM_024818625.1"/>
</dbReference>
<protein>
    <recommendedName>
        <fullName evidence="2">Telomeric single stranded DNA binding POT1/Cdc13 domain-containing protein</fullName>
    </recommendedName>
</protein>
<proteinExistence type="predicted"/>
<evidence type="ECO:0000313" key="3">
    <source>
        <dbReference type="EMBL" id="PLB42347.1"/>
    </source>
</evidence>
<feature type="compositionally biased region" description="Acidic residues" evidence="1">
    <location>
        <begin position="301"/>
        <end position="316"/>
    </location>
</feature>
<dbReference type="OrthoDB" id="5363079at2759"/>
<feature type="region of interest" description="Disordered" evidence="1">
    <location>
        <begin position="141"/>
        <end position="162"/>
    </location>
</feature>
<feature type="compositionally biased region" description="Basic and acidic residues" evidence="1">
    <location>
        <begin position="1170"/>
        <end position="1187"/>
    </location>
</feature>
<feature type="region of interest" description="Disordered" evidence="1">
    <location>
        <begin position="1460"/>
        <end position="1484"/>
    </location>
</feature>
<evidence type="ECO:0000259" key="2">
    <source>
        <dbReference type="SMART" id="SM00976"/>
    </source>
</evidence>
<dbReference type="Proteomes" id="UP000234585">
    <property type="component" value="Unassembled WGS sequence"/>
</dbReference>
<feature type="compositionally biased region" description="Acidic residues" evidence="1">
    <location>
        <begin position="912"/>
        <end position="923"/>
    </location>
</feature>
<sequence>MSADEQSPAASEPLQLAPTPIAELSPTVEHLSDSCIHAVVTLLWPYSSSTKSLSLLLADPDVRLRRLNGQVKVVFHGVIAENVAKSHVGIGDVVRLGLAGSRFVSKETEAQTPGKWIAWDVHFDDRVFLEISRSSKHLSTVKVEPPSPASAKEAIPSTPPRLPAITNGYTPNGPAISTMGLGAWQSPAFAGRSRKSYGGLVDSAFDPFAEEDGFVPGKGRKRTRFSMHNSDWRLIDEPESPGEKNVPADWAWIFDEEAISDNEEQAAGESDQKSLETAQAQTEPQLEAGSQIGDGAGVDTVMEDEPPVDSEQDQEQQVDHQEKYPHAHEAPPNIDQQAERFRLFHEAHRLGFAAHQPTDTPHLYPIPSPGLPIPSPLVTTSNNSLGYFASIAAGVQSQSQRSAATGSEFKLPENNNLFGAVTEAVPNTVDDRSNIPPTFSSTKAASELVSQSVDSAVSSTSDTYVEQKELIQETANDTGDDESASSFVETTVDTEVRVDDASQQGSMEEDEEDSEVYDEDELEGSEEESQLEASEDENLQDDVSESESDSEDKDLTEDSYPERVPADSGHGTFEYLKSGHIPQDIAEIESERRTRSPVAMTGPSAGERGYSAEDTREERRHYDQYDDSEGENGEDEDDEDGEDEDEDDKNEEVGLFDDEDSEEESDEYDEQSGEMVEYDSESDGMSRESLGQQQQPIPGPAQTEVIVLDSDSEDEPAPPYSPEVRKQEQPILDSDRMRSPERSEDESSVSDEMPYNLGTGDSSEVEESSEEEEEGAPGSDMEDQEAGSEMEGVEVEYEEEENGVIEVQEEDQSEGEQSQTDGIGNEGAEHAGVKESMEDDAREVLQPGTAQEESRQEDTRQEFTQQEDVKQGDIQPEDIQPEDFPNTHRDDSRQEEPQVEDIREASIREESTQEENIQEENIQEESIHEERIWGEDVHVEDAQQEHSQEEILGEDVEGAEPQDQANMDEPMEVAEFQVDQEPERTRMFMSRQGPSNLDGQGPEPLDVLNKAEDTTSLQSPEPTFFDANSGILPTTQQHYPAYSSSAPDSFGLAIDPALQDLGPVQGTMDIDAVQDYHEYQDAPSQEENHVGDSTRQHDNAVLSVNGSTSEHNHPDFPSKSPDHSKVQMPWTPELSQLSKPDAQFPMEMTSDAIPPTPDDTQKSAPPIEALPHEPPLHQEPTEVKAEDSESSALVRDVEVPAQDEVDTYHSPREHQTPDTDSHDDYESIHSLDSVDLVDMNRHTARHHRKHAHFASLATLVDRENTLTNTISIATEVYPVTRATSGTNDFLLVLQLTDPSMAGTTLQAHIFRSHQEALPSLADGEAILLQNFRPQLFHHSVTLVNTDTSSWAVLKSADGTQVNAPQVDSTSYEMSYATKLHKWYREIGTAMVADNQLQASIGQASREETPESNVAFSDQGSVCSPSREFRSASSSVSQRSSRRRKSHRRITIHELRDGRMYTEVGSPSGRGSIHELRDGTVYANL</sequence>
<dbReference type="STRING" id="41067.A0A2I2FNY8"/>
<dbReference type="Gene3D" id="2.40.50.140">
    <property type="entry name" value="Nucleic acid-binding proteins"/>
    <property type="match status" value="1"/>
</dbReference>
<evidence type="ECO:0000313" key="4">
    <source>
        <dbReference type="Proteomes" id="UP000234585"/>
    </source>
</evidence>
<keyword evidence="4" id="KW-1185">Reference proteome</keyword>
<feature type="region of interest" description="Disordered" evidence="1">
    <location>
        <begin position="474"/>
        <end position="963"/>
    </location>
</feature>
<feature type="compositionally biased region" description="Acidic residues" evidence="1">
    <location>
        <begin position="507"/>
        <end position="559"/>
    </location>
</feature>
<dbReference type="GO" id="GO:0000723">
    <property type="term" value="P:telomere maintenance"/>
    <property type="evidence" value="ECO:0007669"/>
    <property type="project" value="InterPro"/>
</dbReference>
<dbReference type="GO" id="GO:0000781">
    <property type="term" value="C:chromosome, telomeric region"/>
    <property type="evidence" value="ECO:0007669"/>
    <property type="project" value="InterPro"/>
</dbReference>
<accession>A0A2I2FNY8</accession>
<feature type="compositionally biased region" description="Polar residues" evidence="1">
    <location>
        <begin position="1410"/>
        <end position="1422"/>
    </location>
</feature>
<feature type="compositionally biased region" description="Acidic residues" evidence="1">
    <location>
        <begin position="951"/>
        <end position="960"/>
    </location>
</feature>
<gene>
    <name evidence="3" type="ORF">BDW47DRAFT_27207</name>
</gene>
<dbReference type="SUPFAM" id="SSF50249">
    <property type="entry name" value="Nucleic acid-binding proteins"/>
    <property type="match status" value="1"/>
</dbReference>
<feature type="compositionally biased region" description="Basic and acidic residues" evidence="1">
    <location>
        <begin position="1206"/>
        <end position="1226"/>
    </location>
</feature>